<keyword evidence="2" id="KW-0489">Methyltransferase</keyword>
<keyword evidence="3" id="KW-1185">Reference proteome</keyword>
<dbReference type="GO" id="GO:0032259">
    <property type="term" value="P:methylation"/>
    <property type="evidence" value="ECO:0007669"/>
    <property type="project" value="UniProtKB-KW"/>
</dbReference>
<dbReference type="EMBL" id="JAMDGS010000002">
    <property type="protein sequence ID" value="MDD1123446.1"/>
    <property type="molecule type" value="Genomic_DNA"/>
</dbReference>
<dbReference type="RefSeq" id="WP_273898495.1">
    <property type="nucleotide sequence ID" value="NZ_JAMDGS010000002.1"/>
</dbReference>
<reference evidence="2" key="1">
    <citation type="submission" date="2022-05" db="EMBL/GenBank/DDBJ databases">
        <title>Novel Pseudomonas spp. Isolated from a Rainbow Trout Aquaculture Facility.</title>
        <authorList>
            <person name="Testerman T."/>
            <person name="Graf J."/>
        </authorList>
    </citation>
    <scope>NUCLEOTIDE SEQUENCE</scope>
    <source>
        <strain evidence="2">ID386</strain>
    </source>
</reference>
<gene>
    <name evidence="2" type="ORF">M5G18_02485</name>
</gene>
<comment type="caution">
    <text evidence="2">The sequence shown here is derived from an EMBL/GenBank/DDBJ whole genome shotgun (WGS) entry which is preliminary data.</text>
</comment>
<dbReference type="GO" id="GO:0008168">
    <property type="term" value="F:methyltransferase activity"/>
    <property type="evidence" value="ECO:0007669"/>
    <property type="project" value="UniProtKB-KW"/>
</dbReference>
<organism evidence="2 3">
    <name type="scientific">Pseudomonas aphyarum</name>
    <dbReference type="NCBI Taxonomy" id="2942629"/>
    <lineage>
        <taxon>Bacteria</taxon>
        <taxon>Pseudomonadati</taxon>
        <taxon>Pseudomonadota</taxon>
        <taxon>Gammaproteobacteria</taxon>
        <taxon>Pseudomonadales</taxon>
        <taxon>Pseudomonadaceae</taxon>
        <taxon>Pseudomonas</taxon>
    </lineage>
</organism>
<keyword evidence="2" id="KW-0808">Transferase</keyword>
<dbReference type="Proteomes" id="UP001150531">
    <property type="component" value="Unassembled WGS sequence"/>
</dbReference>
<sequence length="406" mass="46389">MSFVSYAQNFEDVMLWRALSGVSKGFYIDIGAQDPIHDSVSLAFYEHDWRGVHVEPTEQYSSKLRAARPDEVIEQVAIGSGVESLEFYEFTDTGLSTSDDAIARMHLDSGYQAIHRVVPVMSLDTLLEKYRERTINWMKIDVEGLEKNVIESWVESPIRPWILVIESTLPMSQEQTHGDWENLILAKGYRFAYFDGLNRFYVHEAHSELLEAFNCPPNVFDRFVLGGKASHSFHQLVQSRVLQAQAESLRSESLRASEEARRISEEERRISEETLRKSVEAELAAVYASKSWYLTKPLRWVVSQVHLVRKHGLMIRLKSFVKSMLGFLLRRVSLFFSARPALRSKCVGFLKAIGIYGGVRDVVFRLSKNAVVKRAKAPLSEQHLTGRGRDIYRQLKQSAARNGEGQ</sequence>
<dbReference type="InterPro" id="IPR029063">
    <property type="entry name" value="SAM-dependent_MTases_sf"/>
</dbReference>
<evidence type="ECO:0000313" key="3">
    <source>
        <dbReference type="Proteomes" id="UP001150531"/>
    </source>
</evidence>
<dbReference type="Pfam" id="PF05050">
    <property type="entry name" value="Methyltransf_21"/>
    <property type="match status" value="1"/>
</dbReference>
<name>A0ABT5PHW4_9PSED</name>
<dbReference type="SUPFAM" id="SSF53335">
    <property type="entry name" value="S-adenosyl-L-methionine-dependent methyltransferases"/>
    <property type="match status" value="1"/>
</dbReference>
<evidence type="ECO:0000313" key="2">
    <source>
        <dbReference type="EMBL" id="MDD1123446.1"/>
    </source>
</evidence>
<accession>A0ABT5PHW4</accession>
<evidence type="ECO:0000259" key="1">
    <source>
        <dbReference type="Pfam" id="PF05050"/>
    </source>
</evidence>
<proteinExistence type="predicted"/>
<feature type="domain" description="Methyltransferase FkbM" evidence="1">
    <location>
        <begin position="29"/>
        <end position="191"/>
    </location>
</feature>
<dbReference type="NCBIfam" id="TIGR01444">
    <property type="entry name" value="fkbM_fam"/>
    <property type="match status" value="1"/>
</dbReference>
<dbReference type="Gene3D" id="3.40.50.150">
    <property type="entry name" value="Vaccinia Virus protein VP39"/>
    <property type="match status" value="1"/>
</dbReference>
<protein>
    <submittedName>
        <fullName evidence="2">FkbM family methyltransferase</fullName>
    </submittedName>
</protein>
<dbReference type="InterPro" id="IPR006342">
    <property type="entry name" value="FkbM_mtfrase"/>
</dbReference>